<evidence type="ECO:0000313" key="3">
    <source>
        <dbReference type="Proteomes" id="UP000244016"/>
    </source>
</evidence>
<dbReference type="EMBL" id="PEBW01000002">
    <property type="protein sequence ID" value="PTQ52433.1"/>
    <property type="molecule type" value="Genomic_DNA"/>
</dbReference>
<dbReference type="InterPro" id="IPR008978">
    <property type="entry name" value="HSP20-like_chaperone"/>
</dbReference>
<sequence length="133" mass="15366">MWGELWTELQRLLSGLRLSAADFFRGAPAVRMYAPDARTVVVEVPVPEGFSSDEVDITVDRRFLHIRGRVVYRYVEEEDVRETHRAFAWSFPLPEEADPDRFRVERGPRVLRVFLLRRPSLTSGEPPSAFPPP</sequence>
<dbReference type="AlphaFoldDB" id="A0A2T5G8D2"/>
<evidence type="ECO:0000313" key="2">
    <source>
        <dbReference type="EMBL" id="PTQ52433.1"/>
    </source>
</evidence>
<name>A0A2T5G8D2_9BACL</name>
<comment type="caution">
    <text evidence="2">The sequence shown here is derived from an EMBL/GenBank/DDBJ whole genome shotgun (WGS) entry which is preliminary data.</text>
</comment>
<gene>
    <name evidence="2" type="ORF">BLITH_0612</name>
</gene>
<feature type="domain" description="SHSP" evidence="1">
    <location>
        <begin position="41"/>
        <end position="103"/>
    </location>
</feature>
<protein>
    <recommendedName>
        <fullName evidence="1">SHSP domain-containing protein</fullName>
    </recommendedName>
</protein>
<dbReference type="Pfam" id="PF00011">
    <property type="entry name" value="HSP20"/>
    <property type="match status" value="1"/>
</dbReference>
<dbReference type="Gene3D" id="2.60.40.790">
    <property type="match status" value="1"/>
</dbReference>
<organism evidence="2 3">
    <name type="scientific">Brockia lithotrophica</name>
    <dbReference type="NCBI Taxonomy" id="933949"/>
    <lineage>
        <taxon>Bacteria</taxon>
        <taxon>Bacillati</taxon>
        <taxon>Bacillota</taxon>
        <taxon>Bacilli</taxon>
        <taxon>Bacillales</taxon>
        <taxon>Bacillales Family X. Incertae Sedis</taxon>
        <taxon>Brockia</taxon>
    </lineage>
</organism>
<dbReference type="SUPFAM" id="SSF49764">
    <property type="entry name" value="HSP20-like chaperones"/>
    <property type="match status" value="1"/>
</dbReference>
<dbReference type="InterPro" id="IPR002068">
    <property type="entry name" value="A-crystallin/Hsp20_dom"/>
</dbReference>
<accession>A0A2T5G8D2</accession>
<proteinExistence type="predicted"/>
<dbReference type="CDD" id="cd00298">
    <property type="entry name" value="ACD_sHsps_p23-like"/>
    <property type="match status" value="1"/>
</dbReference>
<evidence type="ECO:0000259" key="1">
    <source>
        <dbReference type="Pfam" id="PF00011"/>
    </source>
</evidence>
<dbReference type="Proteomes" id="UP000244016">
    <property type="component" value="Unassembled WGS sequence"/>
</dbReference>
<reference evidence="2 3" key="1">
    <citation type="submission" date="2017-08" db="EMBL/GenBank/DDBJ databases">
        <title>Burning lignite coal seam in the remote Altai Mountains harbors a hydrogen-driven thermophilic microbial community.</title>
        <authorList>
            <person name="Kadnikov V.V."/>
            <person name="Mardanov A.V."/>
            <person name="Ivasenko D."/>
            <person name="Beletsky A.V."/>
            <person name="Karnachuk O.V."/>
            <person name="Ravin N.V."/>
        </authorList>
    </citation>
    <scope>NUCLEOTIDE SEQUENCE [LARGE SCALE GENOMIC DNA]</scope>
    <source>
        <strain evidence="2">AL31</strain>
    </source>
</reference>